<feature type="region of interest" description="Disordered" evidence="4">
    <location>
        <begin position="417"/>
        <end position="459"/>
    </location>
</feature>
<dbReference type="STRING" id="69332.A0A388LLV1"/>
<sequence>MRPCFCRRSRPRPSSQMRELRVPSSSSAAPSSSAFCRPKDANCKARADFHNFSSSSFSSFSSSSSSSSRRRTCSSSSSCASLVDLARSCAVSRVGGWLADSGSCSKSGSRPPHAAIPPLLRAKSAILVSASSIGHPTLRPIIGDVIIARGTRKKDRAMIAEKTALAFLSPCSSSSICTLSTWQQQRLPPALSPSPWALLAPSAPLIVGCDGALFASVQGSRQAQRSLQPGSDSSLVSGSRQTMSASLRRKGGGGGGLRAKRPSFLAGKHGAATSTSSVSSRSFRRSPALSRVLRLIRGPPPPRGNNDDVTLVGARRDRLSTCARGRRGGRWVSSVGIRPAVAVAAAAAGRYYYAVAHRGGVGHANKPRVLLSRCHVAVHYNSMAVKGRERMTRRLLMKLQSGSGEEGVSADDDVIRGSVEGRSREDGDGIKVGEEGEEGEEEVIEGGREEVKDGRQSRSTVDSPVFQVVGTSGDAKFAIDYLGESTKGDMLVRPDIAESYTDSESFDVESAFQEEVRLEIKQADALLTQMGIPAVFPHGERSRGIFCSRTLNLRSISTIGYDMDYTLVHYDVEAWEGLAYNYGMDNLRKMGYPVDGLRFDPDLAIRGLIMDKERGNLVKADRFGIVKRAMHGTKMLSKKAISQIYGREFVDLRSESRWEFLNTLFSISEAVMFMQMVQRLNEGALPPDLGPLDYTGLYKVVAKALFQAHVEGQLKAEIISDPERYIELDPELPLALLDQKEVNIIFIFLIHIFPNST</sequence>
<protein>
    <submittedName>
        <fullName evidence="5">Uncharacterized protein</fullName>
    </submittedName>
</protein>
<dbReference type="Gramene" id="GBG83274">
    <property type="protein sequence ID" value="GBG83274"/>
    <property type="gene ID" value="CBR_g36889"/>
</dbReference>
<evidence type="ECO:0000256" key="4">
    <source>
        <dbReference type="SAM" id="MobiDB-lite"/>
    </source>
</evidence>
<keyword evidence="1" id="KW-0479">Metal-binding</keyword>
<feature type="compositionally biased region" description="Basic and acidic residues" evidence="4">
    <location>
        <begin position="445"/>
        <end position="456"/>
    </location>
</feature>
<feature type="compositionally biased region" description="Polar residues" evidence="4">
    <location>
        <begin position="223"/>
        <end position="243"/>
    </location>
</feature>
<dbReference type="InterPro" id="IPR008380">
    <property type="entry name" value="HAD-SF_hydro_IG_5-nucl"/>
</dbReference>
<feature type="compositionally biased region" description="Low complexity" evidence="4">
    <location>
        <begin position="23"/>
        <end position="34"/>
    </location>
</feature>
<dbReference type="OrthoDB" id="409330at2759"/>
<keyword evidence="2" id="KW-0378">Hydrolase</keyword>
<feature type="region of interest" description="Disordered" evidence="4">
    <location>
        <begin position="54"/>
        <end position="73"/>
    </location>
</feature>
<evidence type="ECO:0000256" key="1">
    <source>
        <dbReference type="ARBA" id="ARBA00022723"/>
    </source>
</evidence>
<dbReference type="PANTHER" id="PTHR12103">
    <property type="entry name" value="5'-NUCLEOTIDASE DOMAIN-CONTAINING"/>
    <property type="match status" value="1"/>
</dbReference>
<dbReference type="EMBL" id="BFEA01000434">
    <property type="protein sequence ID" value="GBG83274.1"/>
    <property type="molecule type" value="Genomic_DNA"/>
</dbReference>
<feature type="region of interest" description="Disordered" evidence="4">
    <location>
        <begin position="223"/>
        <end position="283"/>
    </location>
</feature>
<gene>
    <name evidence="5" type="ORF">CBR_g36889</name>
</gene>
<feature type="compositionally biased region" description="Basic residues" evidence="4">
    <location>
        <begin position="1"/>
        <end position="11"/>
    </location>
</feature>
<feature type="compositionally biased region" description="Acidic residues" evidence="4">
    <location>
        <begin position="435"/>
        <end position="444"/>
    </location>
</feature>
<keyword evidence="3" id="KW-0460">Magnesium</keyword>
<dbReference type="SUPFAM" id="SSF56784">
    <property type="entry name" value="HAD-like"/>
    <property type="match status" value="1"/>
</dbReference>
<feature type="compositionally biased region" description="Basic and acidic residues" evidence="4">
    <location>
        <begin position="417"/>
        <end position="434"/>
    </location>
</feature>
<organism evidence="5 6">
    <name type="scientific">Chara braunii</name>
    <name type="common">Braun's stonewort</name>
    <dbReference type="NCBI Taxonomy" id="69332"/>
    <lineage>
        <taxon>Eukaryota</taxon>
        <taxon>Viridiplantae</taxon>
        <taxon>Streptophyta</taxon>
        <taxon>Charophyceae</taxon>
        <taxon>Charales</taxon>
        <taxon>Characeae</taxon>
        <taxon>Chara</taxon>
    </lineage>
</organism>
<comment type="caution">
    <text evidence="5">The sequence shown here is derived from an EMBL/GenBank/DDBJ whole genome shotgun (WGS) entry which is preliminary data.</text>
</comment>
<dbReference type="PANTHER" id="PTHR12103:SF22">
    <property type="entry name" value="HAD-SUPERFAMILY HYDROLASE, SUBFAMILY IG, 5'-NUCLEOTIDASE"/>
    <property type="match status" value="1"/>
</dbReference>
<dbReference type="GO" id="GO:0046872">
    <property type="term" value="F:metal ion binding"/>
    <property type="evidence" value="ECO:0007669"/>
    <property type="project" value="UniProtKB-KW"/>
</dbReference>
<evidence type="ECO:0000313" key="5">
    <source>
        <dbReference type="EMBL" id="GBG83274.1"/>
    </source>
</evidence>
<dbReference type="AlphaFoldDB" id="A0A388LLV1"/>
<keyword evidence="6" id="KW-1185">Reference proteome</keyword>
<dbReference type="InterPro" id="IPR036412">
    <property type="entry name" value="HAD-like_sf"/>
</dbReference>
<dbReference type="GO" id="GO:0008253">
    <property type="term" value="F:5'-nucleotidase activity"/>
    <property type="evidence" value="ECO:0007669"/>
    <property type="project" value="TreeGrafter"/>
</dbReference>
<proteinExistence type="predicted"/>
<evidence type="ECO:0000256" key="2">
    <source>
        <dbReference type="ARBA" id="ARBA00022801"/>
    </source>
</evidence>
<dbReference type="Pfam" id="PF05761">
    <property type="entry name" value="5_nucleotid"/>
    <property type="match status" value="1"/>
</dbReference>
<reference evidence="5 6" key="1">
    <citation type="journal article" date="2018" name="Cell">
        <title>The Chara Genome: Secondary Complexity and Implications for Plant Terrestrialization.</title>
        <authorList>
            <person name="Nishiyama T."/>
            <person name="Sakayama H."/>
            <person name="Vries J.D."/>
            <person name="Buschmann H."/>
            <person name="Saint-Marcoux D."/>
            <person name="Ullrich K.K."/>
            <person name="Haas F.B."/>
            <person name="Vanderstraeten L."/>
            <person name="Becker D."/>
            <person name="Lang D."/>
            <person name="Vosolsobe S."/>
            <person name="Rombauts S."/>
            <person name="Wilhelmsson P.K.I."/>
            <person name="Janitza P."/>
            <person name="Kern R."/>
            <person name="Heyl A."/>
            <person name="Rumpler F."/>
            <person name="Villalobos L.I.A.C."/>
            <person name="Clay J.M."/>
            <person name="Skokan R."/>
            <person name="Toyoda A."/>
            <person name="Suzuki Y."/>
            <person name="Kagoshima H."/>
            <person name="Schijlen E."/>
            <person name="Tajeshwar N."/>
            <person name="Catarino B."/>
            <person name="Hetherington A.J."/>
            <person name="Saltykova A."/>
            <person name="Bonnot C."/>
            <person name="Breuninger H."/>
            <person name="Symeonidi A."/>
            <person name="Radhakrishnan G.V."/>
            <person name="Van Nieuwerburgh F."/>
            <person name="Deforce D."/>
            <person name="Chang C."/>
            <person name="Karol K.G."/>
            <person name="Hedrich R."/>
            <person name="Ulvskov P."/>
            <person name="Glockner G."/>
            <person name="Delwiche C.F."/>
            <person name="Petrasek J."/>
            <person name="Van de Peer Y."/>
            <person name="Friml J."/>
            <person name="Beilby M."/>
            <person name="Dolan L."/>
            <person name="Kohara Y."/>
            <person name="Sugano S."/>
            <person name="Fujiyama A."/>
            <person name="Delaux P.-M."/>
            <person name="Quint M."/>
            <person name="TheiBen G."/>
            <person name="Hagemann M."/>
            <person name="Harholt J."/>
            <person name="Dunand C."/>
            <person name="Zachgo S."/>
            <person name="Langdale J."/>
            <person name="Maumus F."/>
            <person name="Straeten D.V.D."/>
            <person name="Gould S.B."/>
            <person name="Rensing S.A."/>
        </authorList>
    </citation>
    <scope>NUCLEOTIDE SEQUENCE [LARGE SCALE GENOMIC DNA]</scope>
    <source>
        <strain evidence="5 6">S276</strain>
    </source>
</reference>
<name>A0A388LLV1_CHABU</name>
<evidence type="ECO:0000313" key="6">
    <source>
        <dbReference type="Proteomes" id="UP000265515"/>
    </source>
</evidence>
<dbReference type="Proteomes" id="UP000265515">
    <property type="component" value="Unassembled WGS sequence"/>
</dbReference>
<accession>A0A388LLV1</accession>
<evidence type="ECO:0000256" key="3">
    <source>
        <dbReference type="ARBA" id="ARBA00022842"/>
    </source>
</evidence>
<feature type="region of interest" description="Disordered" evidence="4">
    <location>
        <begin position="1"/>
        <end position="35"/>
    </location>
</feature>